<comment type="caution">
    <text evidence="1">The sequence shown here is derived from an EMBL/GenBank/DDBJ whole genome shotgun (WGS) entry which is preliminary data.</text>
</comment>
<evidence type="ECO:0000313" key="1">
    <source>
        <dbReference type="EMBL" id="KAK1411580.1"/>
    </source>
</evidence>
<reference evidence="1" key="1">
    <citation type="journal article" date="2023" name="bioRxiv">
        <title>Improved chromosome-level genome assembly for marigold (Tagetes erecta).</title>
        <authorList>
            <person name="Jiang F."/>
            <person name="Yuan L."/>
            <person name="Wang S."/>
            <person name="Wang H."/>
            <person name="Xu D."/>
            <person name="Wang A."/>
            <person name="Fan W."/>
        </authorList>
    </citation>
    <scope>NUCLEOTIDE SEQUENCE</scope>
    <source>
        <strain evidence="1">WSJ</strain>
        <tissue evidence="1">Leaf</tissue>
    </source>
</reference>
<evidence type="ECO:0000313" key="2">
    <source>
        <dbReference type="Proteomes" id="UP001229421"/>
    </source>
</evidence>
<protein>
    <submittedName>
        <fullName evidence="1">Uncharacterized protein</fullName>
    </submittedName>
</protein>
<proteinExistence type="predicted"/>
<gene>
    <name evidence="1" type="ORF">QVD17_38132</name>
</gene>
<dbReference type="Proteomes" id="UP001229421">
    <property type="component" value="Unassembled WGS sequence"/>
</dbReference>
<keyword evidence="2" id="KW-1185">Reference proteome</keyword>
<organism evidence="1 2">
    <name type="scientific">Tagetes erecta</name>
    <name type="common">African marigold</name>
    <dbReference type="NCBI Taxonomy" id="13708"/>
    <lineage>
        <taxon>Eukaryota</taxon>
        <taxon>Viridiplantae</taxon>
        <taxon>Streptophyta</taxon>
        <taxon>Embryophyta</taxon>
        <taxon>Tracheophyta</taxon>
        <taxon>Spermatophyta</taxon>
        <taxon>Magnoliopsida</taxon>
        <taxon>eudicotyledons</taxon>
        <taxon>Gunneridae</taxon>
        <taxon>Pentapetalae</taxon>
        <taxon>asterids</taxon>
        <taxon>campanulids</taxon>
        <taxon>Asterales</taxon>
        <taxon>Asteraceae</taxon>
        <taxon>Asteroideae</taxon>
        <taxon>Heliantheae alliance</taxon>
        <taxon>Tageteae</taxon>
        <taxon>Tagetes</taxon>
    </lineage>
</organism>
<sequence>MLFCVWFKAVFEVGYIYGCLLSALTPPKRKSVSYDFEASSSTSGQVSYQASMLRSSARHRMPAIDRLDSRADIVSNELLESSEYLDLGSCTEGGKVVIDFPLPTPELLRDFMRRSHFRLNIRAYDSMFSMTSFSVNVDES</sequence>
<dbReference type="EMBL" id="JAUHHV010000010">
    <property type="protein sequence ID" value="KAK1411580.1"/>
    <property type="molecule type" value="Genomic_DNA"/>
</dbReference>
<accession>A0AAD8K1U3</accession>
<dbReference type="AlphaFoldDB" id="A0AAD8K1U3"/>
<name>A0AAD8K1U3_TARER</name>